<dbReference type="PANTHER" id="PTHR47683">
    <property type="entry name" value="PSEUDOURIDINE SYNTHASE FAMILY PROTEIN-RELATED"/>
    <property type="match status" value="1"/>
</dbReference>
<dbReference type="EMBL" id="BAABGX010000001">
    <property type="protein sequence ID" value="GAA4295030.1"/>
    <property type="molecule type" value="Genomic_DNA"/>
</dbReference>
<dbReference type="PROSITE" id="PS50889">
    <property type="entry name" value="S4"/>
    <property type="match status" value="1"/>
</dbReference>
<dbReference type="Pfam" id="PF01479">
    <property type="entry name" value="S4"/>
    <property type="match status" value="1"/>
</dbReference>
<dbReference type="CDD" id="cd02554">
    <property type="entry name" value="PseudoU_synth_RluF"/>
    <property type="match status" value="1"/>
</dbReference>
<evidence type="ECO:0000256" key="4">
    <source>
        <dbReference type="RuleBase" id="RU003887"/>
    </source>
</evidence>
<dbReference type="InterPro" id="IPR036986">
    <property type="entry name" value="S4_RNA-bd_sf"/>
</dbReference>
<dbReference type="PANTHER" id="PTHR47683:SF2">
    <property type="entry name" value="RNA-BINDING S4 DOMAIN-CONTAINING PROTEIN"/>
    <property type="match status" value="1"/>
</dbReference>
<dbReference type="CDD" id="cd00165">
    <property type="entry name" value="S4"/>
    <property type="match status" value="1"/>
</dbReference>
<keyword evidence="8" id="KW-1185">Reference proteome</keyword>
<evidence type="ECO:0000259" key="6">
    <source>
        <dbReference type="SMART" id="SM00363"/>
    </source>
</evidence>
<evidence type="ECO:0000256" key="3">
    <source>
        <dbReference type="PROSITE-ProRule" id="PRU00182"/>
    </source>
</evidence>
<comment type="caution">
    <text evidence="7">The sequence shown here is derived from an EMBL/GenBank/DDBJ whole genome shotgun (WGS) entry which is preliminary data.</text>
</comment>
<sequence>MSKDEQVRLNKYISDSGFCSRREADRYIEEGRVTINDRIPKMGASVKPGDVVAVDGETIKSKKPSDRPIVLAFNKPAGVTSTTDPKDKTNIIDFIGYPKRIFPIGRLDNPTEGLIFLTNDGDLVNKILRADNNHDKEYLVTVDKPVTDEFIAKMSNGVRLFEGVTKKCFVQKRGIKSFTIVLTQGWNRQVRRMCEALEYKATSLKRTRIMNVKLADLPTGHWRHLSPDEMKGLLEAVSDSSKTEEASAKTRTTAKQAAEEAENDFSDLREEEEFGVKVHYAKPQQSLPASEHKRTLPGEVKREYFERKAKYPAKKTGTGTGAGKPKAEATGRPKPASTRGPKSAAPTKTGSRPLANPGNPKSAANRKSKASGPAKRTAGTRGGKRSK</sequence>
<dbReference type="InterPro" id="IPR002942">
    <property type="entry name" value="S4_RNA-bd"/>
</dbReference>
<dbReference type="NCBIfam" id="TIGR00093">
    <property type="entry name" value="pseudouridine synthase"/>
    <property type="match status" value="1"/>
</dbReference>
<feature type="region of interest" description="Disordered" evidence="5">
    <location>
        <begin position="280"/>
        <end position="387"/>
    </location>
</feature>
<feature type="compositionally biased region" description="Basic and acidic residues" evidence="5">
    <location>
        <begin position="290"/>
        <end position="309"/>
    </location>
</feature>
<gene>
    <name evidence="7" type="primary">rluF</name>
    <name evidence="7" type="ORF">GCM10023183_00390</name>
</gene>
<feature type="compositionally biased region" description="Acidic residues" evidence="5">
    <location>
        <begin position="259"/>
        <end position="268"/>
    </location>
</feature>
<proteinExistence type="inferred from homology"/>
<dbReference type="Pfam" id="PF00849">
    <property type="entry name" value="PseudoU_synth_2"/>
    <property type="match status" value="1"/>
</dbReference>
<dbReference type="InterPro" id="IPR042092">
    <property type="entry name" value="PsdUridine_s_RsuA/RluB/E/F_cat"/>
</dbReference>
<dbReference type="InterPro" id="IPR000748">
    <property type="entry name" value="PsdUridine_synth_RsuA/RluB/E/F"/>
</dbReference>
<evidence type="ECO:0000313" key="7">
    <source>
        <dbReference type="EMBL" id="GAA4295030.1"/>
    </source>
</evidence>
<dbReference type="InterPro" id="IPR050343">
    <property type="entry name" value="RsuA_PseudoU_synthase"/>
</dbReference>
<dbReference type="InterPro" id="IPR018496">
    <property type="entry name" value="PsdUridine_synth_RsuA/RluB_CS"/>
</dbReference>
<reference evidence="8" key="1">
    <citation type="journal article" date="2019" name="Int. J. Syst. Evol. Microbiol.">
        <title>The Global Catalogue of Microorganisms (GCM) 10K type strain sequencing project: providing services to taxonomists for standard genome sequencing and annotation.</title>
        <authorList>
            <consortium name="The Broad Institute Genomics Platform"/>
            <consortium name="The Broad Institute Genome Sequencing Center for Infectious Disease"/>
            <person name="Wu L."/>
            <person name="Ma J."/>
        </authorList>
    </citation>
    <scope>NUCLEOTIDE SEQUENCE [LARGE SCALE GENOMIC DNA]</scope>
    <source>
        <strain evidence="8">JCM 17917</strain>
    </source>
</reference>
<evidence type="ECO:0000256" key="1">
    <source>
        <dbReference type="ARBA" id="ARBA00008348"/>
    </source>
</evidence>
<organism evidence="7 8">
    <name type="scientific">Nibribacter koreensis</name>
    <dbReference type="NCBI Taxonomy" id="1084519"/>
    <lineage>
        <taxon>Bacteria</taxon>
        <taxon>Pseudomonadati</taxon>
        <taxon>Bacteroidota</taxon>
        <taxon>Cytophagia</taxon>
        <taxon>Cytophagales</taxon>
        <taxon>Hymenobacteraceae</taxon>
        <taxon>Nibribacter</taxon>
    </lineage>
</organism>
<dbReference type="SMART" id="SM00363">
    <property type="entry name" value="S4"/>
    <property type="match status" value="1"/>
</dbReference>
<dbReference type="InterPro" id="IPR006145">
    <property type="entry name" value="PsdUridine_synth_RsuA/RluA"/>
</dbReference>
<keyword evidence="3" id="KW-0694">RNA-binding</keyword>
<dbReference type="PROSITE" id="PS01149">
    <property type="entry name" value="PSI_RSU"/>
    <property type="match status" value="1"/>
</dbReference>
<accession>A0ABP8F4J2</accession>
<name>A0ABP8F4J2_9BACT</name>
<comment type="similarity">
    <text evidence="1 4">Belongs to the pseudouridine synthase RsuA family.</text>
</comment>
<dbReference type="InterPro" id="IPR020103">
    <property type="entry name" value="PsdUridine_synth_cat_dom_sf"/>
</dbReference>
<dbReference type="NCBIfam" id="NF007784">
    <property type="entry name" value="PRK10475.1"/>
    <property type="match status" value="1"/>
</dbReference>
<protein>
    <recommendedName>
        <fullName evidence="4">Pseudouridine synthase</fullName>
        <ecNumber evidence="4">5.4.99.-</ecNumber>
    </recommendedName>
</protein>
<dbReference type="SUPFAM" id="SSF55120">
    <property type="entry name" value="Pseudouridine synthase"/>
    <property type="match status" value="1"/>
</dbReference>
<dbReference type="Proteomes" id="UP001501844">
    <property type="component" value="Unassembled WGS sequence"/>
</dbReference>
<dbReference type="RefSeq" id="WP_345161114.1">
    <property type="nucleotide sequence ID" value="NZ_BAABGX010000001.1"/>
</dbReference>
<evidence type="ECO:0000256" key="2">
    <source>
        <dbReference type="ARBA" id="ARBA00023235"/>
    </source>
</evidence>
<feature type="region of interest" description="Disordered" evidence="5">
    <location>
        <begin position="237"/>
        <end position="268"/>
    </location>
</feature>
<keyword evidence="2 4" id="KW-0413">Isomerase</keyword>
<dbReference type="Gene3D" id="3.30.70.1560">
    <property type="entry name" value="Alpha-L RNA-binding motif"/>
    <property type="match status" value="1"/>
</dbReference>
<dbReference type="SUPFAM" id="SSF55174">
    <property type="entry name" value="Alpha-L RNA-binding motif"/>
    <property type="match status" value="1"/>
</dbReference>
<evidence type="ECO:0000313" key="8">
    <source>
        <dbReference type="Proteomes" id="UP001501844"/>
    </source>
</evidence>
<dbReference type="EC" id="5.4.99.-" evidence="4"/>
<dbReference type="Gene3D" id="3.10.290.10">
    <property type="entry name" value="RNA-binding S4 domain"/>
    <property type="match status" value="1"/>
</dbReference>
<feature type="domain" description="RNA-binding S4" evidence="6">
    <location>
        <begin position="7"/>
        <end position="64"/>
    </location>
</feature>
<evidence type="ECO:0000256" key="5">
    <source>
        <dbReference type="SAM" id="MobiDB-lite"/>
    </source>
</evidence>
<dbReference type="InterPro" id="IPR020094">
    <property type="entry name" value="TruA/RsuA/RluB/E/F_N"/>
</dbReference>
<dbReference type="Gene3D" id="3.30.70.580">
    <property type="entry name" value="Pseudouridine synthase I, catalytic domain, N-terminal subdomain"/>
    <property type="match status" value="1"/>
</dbReference>